<dbReference type="Gene3D" id="3.40.640.10">
    <property type="entry name" value="Type I PLP-dependent aspartate aminotransferase-like (Major domain)"/>
    <property type="match status" value="1"/>
</dbReference>
<dbReference type="PANTHER" id="PTHR43713:SF3">
    <property type="entry name" value="GLUTAMATE-1-SEMIALDEHYDE 2,1-AMINOMUTASE 1, CHLOROPLASTIC-RELATED"/>
    <property type="match status" value="1"/>
</dbReference>
<dbReference type="GO" id="GO:0030170">
    <property type="term" value="F:pyridoxal phosphate binding"/>
    <property type="evidence" value="ECO:0007669"/>
    <property type="project" value="InterPro"/>
</dbReference>
<keyword evidence="6" id="KW-1185">Reference proteome</keyword>
<sequence>MRRATGQAARRGRGRADPLPAVRLGGATGGVRPAGSGAGGGFTPVTLPGTPSAAPGIDADRLSTLLNAERMRWIEARPRSAALRERARRSQLHGTPLHWIGQFPPPVPLTVERAAGARLYDVDGHEYADFGLAATAALWGHDHPAVVAALRDQLDRGAVTLWSHEDHVAVTEELGRRFGLPFWQFTVSATDANRFALLLARAVTGRRRILVFNRAYHGSLEQTAAVLTSDGTVPAPGVEPNGVDVRESAKVVEFNDLDALERALVPGDVAAVLAEPVMTNGGAVIRPEPGFHAALRELTRRTGTLLVIDETQTIPAGPGGCTRELGLEPDLITMGKWVAGGVPAGLYGMSDEVAAAAARYTEAGDGGLGSTVAGGPLAVRAMRAVLTEVMTDETYAHMNRLAERYERDVAAVIDRHRLPWHVGRLGGRVSYAFTPVPPRNAGELYPRVGSSLRDALWLYLANRGVVLNAMSGAALMSPMTDEADVELHGALFAEAIAALAVPGGA</sequence>
<dbReference type="InterPro" id="IPR015424">
    <property type="entry name" value="PyrdxlP-dep_Trfase"/>
</dbReference>
<name>A0A5D0UIJ4_9ACTN</name>
<comment type="similarity">
    <text evidence="3">Belongs to the class-III pyridoxal-phosphate-dependent aminotransferase family.</text>
</comment>
<evidence type="ECO:0000256" key="2">
    <source>
        <dbReference type="ARBA" id="ARBA00022898"/>
    </source>
</evidence>
<proteinExistence type="inferred from homology"/>
<dbReference type="GO" id="GO:0008483">
    <property type="term" value="F:transaminase activity"/>
    <property type="evidence" value="ECO:0007669"/>
    <property type="project" value="UniProtKB-KW"/>
</dbReference>
<dbReference type="Pfam" id="PF00202">
    <property type="entry name" value="Aminotran_3"/>
    <property type="match status" value="1"/>
</dbReference>
<dbReference type="PANTHER" id="PTHR43713">
    <property type="entry name" value="GLUTAMATE-1-SEMIALDEHYDE 2,1-AMINOMUTASE"/>
    <property type="match status" value="1"/>
</dbReference>
<dbReference type="AlphaFoldDB" id="A0A5D0UIJ4"/>
<dbReference type="Proteomes" id="UP000322634">
    <property type="component" value="Unassembled WGS sequence"/>
</dbReference>
<evidence type="ECO:0000313" key="5">
    <source>
        <dbReference type="EMBL" id="TYC17626.1"/>
    </source>
</evidence>
<evidence type="ECO:0000256" key="1">
    <source>
        <dbReference type="ARBA" id="ARBA00001933"/>
    </source>
</evidence>
<gene>
    <name evidence="5" type="ORF">FXF65_06470</name>
</gene>
<accession>A0A5D0UIJ4</accession>
<reference evidence="5 6" key="1">
    <citation type="submission" date="2019-08" db="EMBL/GenBank/DDBJ databases">
        <title>Actinomadura sp. nov. CYP1-5 isolated from mountain soil.</title>
        <authorList>
            <person name="Songsumanus A."/>
            <person name="Kuncharoen N."/>
            <person name="Kudo T."/>
            <person name="Yuki M."/>
            <person name="Igarashi Y."/>
            <person name="Tanasupawat S."/>
        </authorList>
    </citation>
    <scope>NUCLEOTIDE SEQUENCE [LARGE SCALE GENOMIC DNA]</scope>
    <source>
        <strain evidence="5 6">GKU157</strain>
    </source>
</reference>
<evidence type="ECO:0000256" key="3">
    <source>
        <dbReference type="RuleBase" id="RU003560"/>
    </source>
</evidence>
<dbReference type="InterPro" id="IPR015421">
    <property type="entry name" value="PyrdxlP-dep_Trfase_major"/>
</dbReference>
<keyword evidence="5" id="KW-0032">Aminotransferase</keyword>
<keyword evidence="5" id="KW-0808">Transferase</keyword>
<evidence type="ECO:0000256" key="4">
    <source>
        <dbReference type="SAM" id="MobiDB-lite"/>
    </source>
</evidence>
<dbReference type="NCBIfam" id="NF005453">
    <property type="entry name" value="PRK07046.1"/>
    <property type="match status" value="1"/>
</dbReference>
<comment type="caution">
    <text evidence="5">The sequence shown here is derived from an EMBL/GenBank/DDBJ whole genome shotgun (WGS) entry which is preliminary data.</text>
</comment>
<dbReference type="Gene3D" id="3.90.1150.10">
    <property type="entry name" value="Aspartate Aminotransferase, domain 1"/>
    <property type="match status" value="1"/>
</dbReference>
<feature type="region of interest" description="Disordered" evidence="4">
    <location>
        <begin position="1"/>
        <end position="56"/>
    </location>
</feature>
<dbReference type="InterPro" id="IPR005814">
    <property type="entry name" value="Aminotrans_3"/>
</dbReference>
<dbReference type="EMBL" id="VSFF01000002">
    <property type="protein sequence ID" value="TYC17626.1"/>
    <property type="molecule type" value="Genomic_DNA"/>
</dbReference>
<comment type="cofactor">
    <cofactor evidence="1">
        <name>pyridoxal 5'-phosphate</name>
        <dbReference type="ChEBI" id="CHEBI:597326"/>
    </cofactor>
</comment>
<dbReference type="OrthoDB" id="9801052at2"/>
<evidence type="ECO:0000313" key="6">
    <source>
        <dbReference type="Proteomes" id="UP000322634"/>
    </source>
</evidence>
<organism evidence="5 6">
    <name type="scientific">Actinomadura syzygii</name>
    <dbReference type="NCBI Taxonomy" id="1427538"/>
    <lineage>
        <taxon>Bacteria</taxon>
        <taxon>Bacillati</taxon>
        <taxon>Actinomycetota</taxon>
        <taxon>Actinomycetes</taxon>
        <taxon>Streptosporangiales</taxon>
        <taxon>Thermomonosporaceae</taxon>
        <taxon>Actinomadura</taxon>
    </lineage>
</organism>
<dbReference type="SUPFAM" id="SSF53383">
    <property type="entry name" value="PLP-dependent transferases"/>
    <property type="match status" value="1"/>
</dbReference>
<protein>
    <submittedName>
        <fullName evidence="5">Aminotransferase class III-fold pyridoxal phosphate-dependent enzyme</fullName>
    </submittedName>
</protein>
<keyword evidence="2 3" id="KW-0663">Pyridoxal phosphate</keyword>
<dbReference type="InterPro" id="IPR015422">
    <property type="entry name" value="PyrdxlP-dep_Trfase_small"/>
</dbReference>